<accession>A0A803NWQ2</accession>
<proteinExistence type="predicted"/>
<dbReference type="PANTHER" id="PTHR35513">
    <property type="entry name" value="OS02G0158600 PROTEIN"/>
    <property type="match status" value="1"/>
</dbReference>
<feature type="domain" description="C2HC zinc finger plants" evidence="1">
    <location>
        <begin position="141"/>
        <end position="186"/>
    </location>
</feature>
<dbReference type="Gramene" id="evm.model.02.2175">
    <property type="protein sequence ID" value="cds.evm.model.02.2175"/>
    <property type="gene ID" value="evm.TU.02.2175"/>
</dbReference>
<dbReference type="InterPro" id="IPR056971">
    <property type="entry name" value="Znf-C2HC_3"/>
</dbReference>
<dbReference type="EnsemblPlants" id="evm.model.02.2175">
    <property type="protein sequence ID" value="cds.evm.model.02.2175"/>
    <property type="gene ID" value="evm.TU.02.2175"/>
</dbReference>
<dbReference type="EMBL" id="UZAU01000234">
    <property type="status" value="NOT_ANNOTATED_CDS"/>
    <property type="molecule type" value="Genomic_DNA"/>
</dbReference>
<dbReference type="PANTHER" id="PTHR35513:SF1">
    <property type="entry name" value="OS02G0158600 PROTEIN"/>
    <property type="match status" value="1"/>
</dbReference>
<keyword evidence="3" id="KW-1185">Reference proteome</keyword>
<sequence>MDHRTEAELTHMEMETETAVQPDEVVANATTSSRNHGNPVWDLLTLARHLINQGKPSQALQAVVMAMRSEGGDEAVFRSLHRARELYQSRLRDNAAADQLASLFAECAIAEAQPLKAELVRPNYYEGESLVVGADDGGGGTSILAESGRMQIVLDAFSDGSSFICLQCGGLVSNNRRDEHYAYWCCQI</sequence>
<reference evidence="2" key="1">
    <citation type="submission" date="2018-11" db="EMBL/GenBank/DDBJ databases">
        <authorList>
            <person name="Grassa J C."/>
        </authorList>
    </citation>
    <scope>NUCLEOTIDE SEQUENCE [LARGE SCALE GENOMIC DNA]</scope>
</reference>
<evidence type="ECO:0000313" key="2">
    <source>
        <dbReference type="EnsemblPlants" id="cds.evm.model.02.2175"/>
    </source>
</evidence>
<evidence type="ECO:0000313" key="3">
    <source>
        <dbReference type="Proteomes" id="UP000596661"/>
    </source>
</evidence>
<evidence type="ECO:0000259" key="1">
    <source>
        <dbReference type="Pfam" id="PF25017"/>
    </source>
</evidence>
<name>A0A803NWQ2_CANSA</name>
<dbReference type="Pfam" id="PF25017">
    <property type="entry name" value="zf-C2HC_3"/>
    <property type="match status" value="1"/>
</dbReference>
<dbReference type="AlphaFoldDB" id="A0A803NWQ2"/>
<dbReference type="OrthoDB" id="436688at2759"/>
<reference evidence="2" key="2">
    <citation type="submission" date="2021-03" db="UniProtKB">
        <authorList>
            <consortium name="EnsemblPlants"/>
        </authorList>
    </citation>
    <scope>IDENTIFICATION</scope>
</reference>
<dbReference type="OMA" id="CFERETY"/>
<organism evidence="2 3">
    <name type="scientific">Cannabis sativa</name>
    <name type="common">Hemp</name>
    <name type="synonym">Marijuana</name>
    <dbReference type="NCBI Taxonomy" id="3483"/>
    <lineage>
        <taxon>Eukaryota</taxon>
        <taxon>Viridiplantae</taxon>
        <taxon>Streptophyta</taxon>
        <taxon>Embryophyta</taxon>
        <taxon>Tracheophyta</taxon>
        <taxon>Spermatophyta</taxon>
        <taxon>Magnoliopsida</taxon>
        <taxon>eudicotyledons</taxon>
        <taxon>Gunneridae</taxon>
        <taxon>Pentapetalae</taxon>
        <taxon>rosids</taxon>
        <taxon>fabids</taxon>
        <taxon>Rosales</taxon>
        <taxon>Cannabaceae</taxon>
        <taxon>Cannabis</taxon>
    </lineage>
</organism>
<protein>
    <recommendedName>
        <fullName evidence="1">C2HC zinc finger plants domain-containing protein</fullName>
    </recommendedName>
</protein>
<dbReference type="Proteomes" id="UP000596661">
    <property type="component" value="Chromosome 2"/>
</dbReference>